<name>A0AAX2MJC8_STAAU</name>
<comment type="caution">
    <text evidence="2">The sequence shown here is derived from an EMBL/GenBank/DDBJ whole genome shotgun (WGS) entry which is preliminary data.</text>
</comment>
<dbReference type="Proteomes" id="UP000249918">
    <property type="component" value="Unassembled WGS sequence"/>
</dbReference>
<evidence type="ECO:0000313" key="2">
    <source>
        <dbReference type="EMBL" id="SRC20416.1"/>
    </source>
</evidence>
<dbReference type="AlphaFoldDB" id="A0AAX2MJC8"/>
<organism evidence="2 3">
    <name type="scientific">Staphylococcus aureus</name>
    <dbReference type="NCBI Taxonomy" id="1280"/>
    <lineage>
        <taxon>Bacteria</taxon>
        <taxon>Bacillati</taxon>
        <taxon>Bacillota</taxon>
        <taxon>Bacilli</taxon>
        <taxon>Bacillales</taxon>
        <taxon>Staphylococcaceae</taxon>
        <taxon>Staphylococcus</taxon>
    </lineage>
</organism>
<gene>
    <name evidence="2" type="ORF">SAMEA1466929_00081</name>
</gene>
<keyword evidence="1" id="KW-1133">Transmembrane helix</keyword>
<reference evidence="2 3" key="1">
    <citation type="submission" date="2018-06" db="EMBL/GenBank/DDBJ databases">
        <authorList>
            <consortium name="Pathogen Informatics"/>
            <person name="Doyle S."/>
        </authorList>
    </citation>
    <scope>NUCLEOTIDE SEQUENCE [LARGE SCALE GENOMIC DNA]</scope>
    <source>
        <strain evidence="2 3">EOE047</strain>
    </source>
</reference>
<evidence type="ECO:0000256" key="1">
    <source>
        <dbReference type="SAM" id="Phobius"/>
    </source>
</evidence>
<keyword evidence="1" id="KW-0472">Membrane</keyword>
<sequence>MIEIFKSFIFILFAWVIFYWIIPYGMYLTLKHKNMEKESIMRHDVYLKNRDCLNKDK</sequence>
<feature type="transmembrane region" description="Helical" evidence="1">
    <location>
        <begin position="6"/>
        <end position="30"/>
    </location>
</feature>
<proteinExistence type="predicted"/>
<protein>
    <submittedName>
        <fullName evidence="2">Uncharacterized protein</fullName>
    </submittedName>
</protein>
<evidence type="ECO:0000313" key="3">
    <source>
        <dbReference type="Proteomes" id="UP000249918"/>
    </source>
</evidence>
<dbReference type="RefSeq" id="WP_001566914.1">
    <property type="nucleotide sequence ID" value="NZ_CAJUVI010000183.1"/>
</dbReference>
<keyword evidence="1" id="KW-0812">Transmembrane</keyword>
<accession>A0AAX2MJC8</accession>
<dbReference type="EMBL" id="UDJK01000001">
    <property type="protein sequence ID" value="SRC20416.1"/>
    <property type="molecule type" value="Genomic_DNA"/>
</dbReference>